<evidence type="ECO:0000256" key="5">
    <source>
        <dbReference type="SAM" id="MobiDB-lite"/>
    </source>
</evidence>
<dbReference type="KEGG" id="cheb:HH215_26100"/>
<evidence type="ECO:0000256" key="2">
    <source>
        <dbReference type="ARBA" id="ARBA00008814"/>
    </source>
</evidence>
<feature type="signal peptide" evidence="6">
    <location>
        <begin position="1"/>
        <end position="27"/>
    </location>
</feature>
<name>A0A7Z2VSG0_9BACL</name>
<dbReference type="SUPFAM" id="SSF53807">
    <property type="entry name" value="Helical backbone' metal receptor"/>
    <property type="match status" value="1"/>
</dbReference>
<dbReference type="RefSeq" id="WP_169284585.1">
    <property type="nucleotide sequence ID" value="NZ_CP051680.1"/>
</dbReference>
<dbReference type="PROSITE" id="PS51257">
    <property type="entry name" value="PROKAR_LIPOPROTEIN"/>
    <property type="match status" value="1"/>
</dbReference>
<evidence type="ECO:0000256" key="1">
    <source>
        <dbReference type="ARBA" id="ARBA00004196"/>
    </source>
</evidence>
<dbReference type="Pfam" id="PF01497">
    <property type="entry name" value="Peripla_BP_2"/>
    <property type="match status" value="1"/>
</dbReference>
<evidence type="ECO:0000256" key="6">
    <source>
        <dbReference type="SAM" id="SignalP"/>
    </source>
</evidence>
<evidence type="ECO:0000313" key="9">
    <source>
        <dbReference type="Proteomes" id="UP000502248"/>
    </source>
</evidence>
<dbReference type="EMBL" id="CP051680">
    <property type="protein sequence ID" value="QJD88351.1"/>
    <property type="molecule type" value="Genomic_DNA"/>
</dbReference>
<keyword evidence="3" id="KW-0813">Transport</keyword>
<dbReference type="GO" id="GO:0030288">
    <property type="term" value="C:outer membrane-bounded periplasmic space"/>
    <property type="evidence" value="ECO:0007669"/>
    <property type="project" value="TreeGrafter"/>
</dbReference>
<comment type="similarity">
    <text evidence="2">Belongs to the bacterial solute-binding protein 8 family.</text>
</comment>
<keyword evidence="9" id="KW-1185">Reference proteome</keyword>
<gene>
    <name evidence="8" type="ORF">HH215_26100</name>
</gene>
<dbReference type="PANTHER" id="PTHR30532:SF21">
    <property type="entry name" value="SIDEROPHORE-BINDING LIPOPROTEIN YFIY-RELATED"/>
    <property type="match status" value="1"/>
</dbReference>
<comment type="subcellular location">
    <subcellularLocation>
        <location evidence="1">Cell envelope</location>
    </subcellularLocation>
</comment>
<evidence type="ECO:0000259" key="7">
    <source>
        <dbReference type="PROSITE" id="PS50983"/>
    </source>
</evidence>
<feature type="compositionally biased region" description="Low complexity" evidence="5">
    <location>
        <begin position="30"/>
        <end position="44"/>
    </location>
</feature>
<evidence type="ECO:0000256" key="3">
    <source>
        <dbReference type="ARBA" id="ARBA00022448"/>
    </source>
</evidence>
<accession>A0A7Z2VSG0</accession>
<feature type="domain" description="Fe/B12 periplasmic-binding" evidence="7">
    <location>
        <begin position="60"/>
        <end position="321"/>
    </location>
</feature>
<feature type="region of interest" description="Disordered" evidence="5">
    <location>
        <begin position="28"/>
        <end position="56"/>
    </location>
</feature>
<dbReference type="GO" id="GO:1901678">
    <property type="term" value="P:iron coordination entity transport"/>
    <property type="evidence" value="ECO:0007669"/>
    <property type="project" value="UniProtKB-ARBA"/>
</dbReference>
<dbReference type="PANTHER" id="PTHR30532">
    <property type="entry name" value="IRON III DICITRATE-BINDING PERIPLASMIC PROTEIN"/>
    <property type="match status" value="1"/>
</dbReference>
<dbReference type="InterPro" id="IPR002491">
    <property type="entry name" value="ABC_transptr_periplasmic_BD"/>
</dbReference>
<protein>
    <submittedName>
        <fullName evidence="8">ABC transporter substrate-binding protein</fullName>
    </submittedName>
</protein>
<sequence length="321" mass="34705">MLKKTNALMLLGLAMILLLGACGQSNNNESSATASPTAGTSPAAEQSADPASPEAQAAPKIASLSIHITNNLLALDVTAAGGVMGGKAKDFLSHVAGRLKDTVKLGVAKEVDMEALLQLEPDVIYADKEFAGQDTSKLEAIAPVKMFDLDQGTWRDHLKLLAAELGREQQAEKFIADYEDQLKRVKGLIQTKFGDNPKAMAIRVTAKELRVFGTPRPMGPILFEDLGFQPASGVEKITDAPYEVISQEVLPDFNADAIFVVVNVEDDAKKIYEEMQNSPIWKGLKAVQNGHVYVIGEQPWLDYSSIGNKMALDEAEDFFGK</sequence>
<dbReference type="AlphaFoldDB" id="A0A7Z2VSG0"/>
<dbReference type="PROSITE" id="PS50983">
    <property type="entry name" value="FE_B12_PBP"/>
    <property type="match status" value="1"/>
</dbReference>
<proteinExistence type="inferred from homology"/>
<organism evidence="8 9">
    <name type="scientific">Cohnella herbarum</name>
    <dbReference type="NCBI Taxonomy" id="2728023"/>
    <lineage>
        <taxon>Bacteria</taxon>
        <taxon>Bacillati</taxon>
        <taxon>Bacillota</taxon>
        <taxon>Bacilli</taxon>
        <taxon>Bacillales</taxon>
        <taxon>Paenibacillaceae</taxon>
        <taxon>Cohnella</taxon>
    </lineage>
</organism>
<reference evidence="8 9" key="1">
    <citation type="submission" date="2020-04" db="EMBL/GenBank/DDBJ databases">
        <title>Genome sequencing of novel species.</title>
        <authorList>
            <person name="Heo J."/>
            <person name="Kim S.-J."/>
            <person name="Kim J.-S."/>
            <person name="Hong S.-B."/>
            <person name="Kwon S.-W."/>
        </authorList>
    </citation>
    <scope>NUCLEOTIDE SEQUENCE [LARGE SCALE GENOMIC DNA]</scope>
    <source>
        <strain evidence="8 9">MFER-1</strain>
    </source>
</reference>
<dbReference type="Gene3D" id="3.40.50.1980">
    <property type="entry name" value="Nitrogenase molybdenum iron protein domain"/>
    <property type="match status" value="2"/>
</dbReference>
<evidence type="ECO:0000313" key="8">
    <source>
        <dbReference type="EMBL" id="QJD88351.1"/>
    </source>
</evidence>
<dbReference type="Proteomes" id="UP000502248">
    <property type="component" value="Chromosome"/>
</dbReference>
<keyword evidence="4 6" id="KW-0732">Signal</keyword>
<dbReference type="InterPro" id="IPR051313">
    <property type="entry name" value="Bact_iron-sidero_bind"/>
</dbReference>
<evidence type="ECO:0000256" key="4">
    <source>
        <dbReference type="ARBA" id="ARBA00022729"/>
    </source>
</evidence>
<feature type="chain" id="PRO_5038603615" evidence="6">
    <location>
        <begin position="28"/>
        <end position="321"/>
    </location>
</feature>